<protein>
    <submittedName>
        <fullName evidence="1">Uncharacterized protein</fullName>
    </submittedName>
</protein>
<sequence>MAFPINIATSNSWNLNLPYNQPLQFNSPKIYVKPLNCMPLQQQVDSGIMCECCSGKGWLLCEFCKGQKTNVRAENNNRIYRRCPACRAIGSVLCSKCKVYRCVTFPDHNDGEELNF</sequence>
<evidence type="ECO:0000313" key="1">
    <source>
        <dbReference type="EMBL" id="KAK6129849.1"/>
    </source>
</evidence>
<comment type="caution">
    <text evidence="1">The sequence shown here is derived from an EMBL/GenBank/DDBJ whole genome shotgun (WGS) entry which is preliminary data.</text>
</comment>
<evidence type="ECO:0000313" key="2">
    <source>
        <dbReference type="Proteomes" id="UP001318860"/>
    </source>
</evidence>
<gene>
    <name evidence="1" type="ORF">DH2020_036435</name>
</gene>
<organism evidence="1 2">
    <name type="scientific">Rehmannia glutinosa</name>
    <name type="common">Chinese foxglove</name>
    <dbReference type="NCBI Taxonomy" id="99300"/>
    <lineage>
        <taxon>Eukaryota</taxon>
        <taxon>Viridiplantae</taxon>
        <taxon>Streptophyta</taxon>
        <taxon>Embryophyta</taxon>
        <taxon>Tracheophyta</taxon>
        <taxon>Spermatophyta</taxon>
        <taxon>Magnoliopsida</taxon>
        <taxon>eudicotyledons</taxon>
        <taxon>Gunneridae</taxon>
        <taxon>Pentapetalae</taxon>
        <taxon>asterids</taxon>
        <taxon>lamiids</taxon>
        <taxon>Lamiales</taxon>
        <taxon>Orobanchaceae</taxon>
        <taxon>Rehmannieae</taxon>
        <taxon>Rehmannia</taxon>
    </lineage>
</organism>
<dbReference type="Proteomes" id="UP001318860">
    <property type="component" value="Unassembled WGS sequence"/>
</dbReference>
<dbReference type="SUPFAM" id="SSF57938">
    <property type="entry name" value="DnaJ/Hsp40 cysteine-rich domain"/>
    <property type="match status" value="1"/>
</dbReference>
<accession>A0ABR0V3Q2</accession>
<name>A0ABR0V3Q2_REHGL</name>
<dbReference type="InterPro" id="IPR036410">
    <property type="entry name" value="HSP_DnaJ_Cys-rich_dom_sf"/>
</dbReference>
<reference evidence="1 2" key="1">
    <citation type="journal article" date="2021" name="Comput. Struct. Biotechnol. J.">
        <title>De novo genome assembly of the potent medicinal plant Rehmannia glutinosa using nanopore technology.</title>
        <authorList>
            <person name="Ma L."/>
            <person name="Dong C."/>
            <person name="Song C."/>
            <person name="Wang X."/>
            <person name="Zheng X."/>
            <person name="Niu Y."/>
            <person name="Chen S."/>
            <person name="Feng W."/>
        </authorList>
    </citation>
    <scope>NUCLEOTIDE SEQUENCE [LARGE SCALE GENOMIC DNA]</scope>
    <source>
        <strain evidence="1">DH-2019</strain>
    </source>
</reference>
<keyword evidence="2" id="KW-1185">Reference proteome</keyword>
<dbReference type="EMBL" id="JABTTQ020001611">
    <property type="protein sequence ID" value="KAK6129849.1"/>
    <property type="molecule type" value="Genomic_DNA"/>
</dbReference>
<proteinExistence type="predicted"/>